<dbReference type="PROSITE" id="PS51352">
    <property type="entry name" value="THIOREDOXIN_2"/>
    <property type="match status" value="1"/>
</dbReference>
<dbReference type="InterPro" id="IPR020892">
    <property type="entry name" value="Cyclophilin-type_PPIase_CS"/>
</dbReference>
<comment type="function">
    <text evidence="1">PPIases accelerate the folding of proteins. It catalyzes the cis-trans isomerization of proline imidic peptide bonds in oligopeptides.</text>
</comment>
<proteinExistence type="predicted"/>
<dbReference type="Pfam" id="PF13462">
    <property type="entry name" value="Thioredoxin_4"/>
    <property type="match status" value="1"/>
</dbReference>
<dbReference type="HOGENOM" id="CLU_649951_0_0_0"/>
<dbReference type="SUPFAM" id="SSF52833">
    <property type="entry name" value="Thioredoxin-like"/>
    <property type="match status" value="1"/>
</dbReference>
<evidence type="ECO:0000256" key="1">
    <source>
        <dbReference type="ARBA" id="ARBA00002388"/>
    </source>
</evidence>
<feature type="domain" description="PPIase cyclophilin-type" evidence="6">
    <location>
        <begin position="254"/>
        <end position="400"/>
    </location>
</feature>
<dbReference type="PRINTS" id="PR00153">
    <property type="entry name" value="CSAPPISMRASE"/>
</dbReference>
<evidence type="ECO:0000256" key="5">
    <source>
        <dbReference type="SAM" id="SignalP"/>
    </source>
</evidence>
<feature type="chain" id="PRO_5003228633" description="peptidylprolyl isomerase" evidence="5">
    <location>
        <begin position="25"/>
        <end position="400"/>
    </location>
</feature>
<sequence>MLRKLLPLLAVMALLLGACQPQTAGGKVPISGTPMAGCEVSSVLPTPNPTLQALIPAPGKDDHILGKDTALVTIIEYSDYQCPYCAMLAPVLRQLVEKYPDDVRVVFRYFPLTSHPNSWVAAQAAEAAGKQGKFVEMHELIFAQQDQLANYTPENALDYFVTLAEQLKLNVDQFKQDYASEEVKARIQKNLDEAMNTGLPGTPFLFLNGLPYQDRMDLETLSSLVELFKLQARQYTSCPPMIIDTAKQYTATMETEKGKIVIQLYADKAPLAVNSFVFLAREGFFNGVTFHRVLPGFVAQAGDPSGSGYGGPGYVFKNENTDAKFDRKGLVAMANSGADTNGSQFFITYDAQESLNGNYTIFGEVIEGMDVVESLTPRDPASDQTLQPGTKILKVTISEK</sequence>
<accession>E8N2W5</accession>
<evidence type="ECO:0000259" key="6">
    <source>
        <dbReference type="PROSITE" id="PS50072"/>
    </source>
</evidence>
<dbReference type="InterPro" id="IPR002130">
    <property type="entry name" value="Cyclophilin-type_PPIase_dom"/>
</dbReference>
<organism evidence="8 9">
    <name type="scientific">Anaerolinea thermophila (strain DSM 14523 / JCM 11388 / NBRC 100420 / UNI-1)</name>
    <dbReference type="NCBI Taxonomy" id="926569"/>
    <lineage>
        <taxon>Bacteria</taxon>
        <taxon>Bacillati</taxon>
        <taxon>Chloroflexota</taxon>
        <taxon>Anaerolineae</taxon>
        <taxon>Anaerolineales</taxon>
        <taxon>Anaerolineaceae</taxon>
        <taxon>Anaerolinea</taxon>
    </lineage>
</organism>
<dbReference type="Gene3D" id="3.40.30.10">
    <property type="entry name" value="Glutaredoxin"/>
    <property type="match status" value="1"/>
</dbReference>
<dbReference type="GO" id="GO:0003755">
    <property type="term" value="F:peptidyl-prolyl cis-trans isomerase activity"/>
    <property type="evidence" value="ECO:0007669"/>
    <property type="project" value="UniProtKB-KW"/>
</dbReference>
<dbReference type="InterPro" id="IPR044666">
    <property type="entry name" value="Cyclophilin_A-like"/>
</dbReference>
<protein>
    <recommendedName>
        <fullName evidence="2">peptidylprolyl isomerase</fullName>
        <ecNumber evidence="2">5.2.1.8</ecNumber>
    </recommendedName>
</protein>
<evidence type="ECO:0000313" key="8">
    <source>
        <dbReference type="EMBL" id="BAJ65115.1"/>
    </source>
</evidence>
<dbReference type="AlphaFoldDB" id="E8N2W5"/>
<dbReference type="PROSITE" id="PS00170">
    <property type="entry name" value="CSA_PPIASE_1"/>
    <property type="match status" value="1"/>
</dbReference>
<dbReference type="SUPFAM" id="SSF50891">
    <property type="entry name" value="Cyclophilin-like"/>
    <property type="match status" value="1"/>
</dbReference>
<feature type="signal peptide" evidence="5">
    <location>
        <begin position="1"/>
        <end position="24"/>
    </location>
</feature>
<dbReference type="PROSITE" id="PS51257">
    <property type="entry name" value="PROKAR_LIPOPROTEIN"/>
    <property type="match status" value="1"/>
</dbReference>
<dbReference type="InterPro" id="IPR029000">
    <property type="entry name" value="Cyclophilin-like_dom_sf"/>
</dbReference>
<dbReference type="Proteomes" id="UP000008922">
    <property type="component" value="Chromosome"/>
</dbReference>
<dbReference type="InterPro" id="IPR036249">
    <property type="entry name" value="Thioredoxin-like_sf"/>
</dbReference>
<dbReference type="KEGG" id="atm:ANT_30890"/>
<dbReference type="CDD" id="cd00317">
    <property type="entry name" value="cyclophilin"/>
    <property type="match status" value="1"/>
</dbReference>
<dbReference type="InterPro" id="IPR013766">
    <property type="entry name" value="Thioredoxin_domain"/>
</dbReference>
<dbReference type="PANTHER" id="PTHR45625:SF4">
    <property type="entry name" value="PEPTIDYLPROLYL ISOMERASE DOMAIN AND WD REPEAT-CONTAINING PROTEIN 1"/>
    <property type="match status" value="1"/>
</dbReference>
<reference evidence="8 9" key="1">
    <citation type="submission" date="2010-12" db="EMBL/GenBank/DDBJ databases">
        <title>Whole genome sequence of Anaerolinea thermophila UNI-1.</title>
        <authorList>
            <person name="Narita-Yamada S."/>
            <person name="Kishi E."/>
            <person name="Watanabe Y."/>
            <person name="Takasaki K."/>
            <person name="Ankai A."/>
            <person name="Oguchi A."/>
            <person name="Fukui S."/>
            <person name="Takahashi M."/>
            <person name="Yashiro I."/>
            <person name="Hosoyama A."/>
            <person name="Sekiguchi Y."/>
            <person name="Hanada S."/>
            <person name="Fujita N."/>
        </authorList>
    </citation>
    <scope>NUCLEOTIDE SEQUENCE [LARGE SCALE GENOMIC DNA]</scope>
    <source>
        <strain evidence="9">DSM 14523 / JCM 11388 / NBRC 100420 / UNI-1</strain>
    </source>
</reference>
<evidence type="ECO:0000256" key="2">
    <source>
        <dbReference type="ARBA" id="ARBA00013194"/>
    </source>
</evidence>
<dbReference type="Pfam" id="PF00160">
    <property type="entry name" value="Pro_isomerase"/>
    <property type="match status" value="1"/>
</dbReference>
<dbReference type="EMBL" id="AP012029">
    <property type="protein sequence ID" value="BAJ65115.1"/>
    <property type="molecule type" value="Genomic_DNA"/>
</dbReference>
<dbReference type="eggNOG" id="COG0652">
    <property type="taxonomic scope" value="Bacteria"/>
</dbReference>
<dbReference type="Gene3D" id="2.40.100.10">
    <property type="entry name" value="Cyclophilin-like"/>
    <property type="match status" value="1"/>
</dbReference>
<name>E8N2W5_ANATU</name>
<dbReference type="eggNOG" id="COG1651">
    <property type="taxonomic scope" value="Bacteria"/>
</dbReference>
<evidence type="ECO:0000313" key="9">
    <source>
        <dbReference type="Proteomes" id="UP000008922"/>
    </source>
</evidence>
<keyword evidence="3" id="KW-0697">Rotamase</keyword>
<dbReference type="PROSITE" id="PS50072">
    <property type="entry name" value="CSA_PPIASE_2"/>
    <property type="match status" value="1"/>
</dbReference>
<dbReference type="STRING" id="926569.ANT_30890"/>
<gene>
    <name evidence="8" type="primary">ppiB</name>
    <name evidence="8" type="ordered locus">ANT_30890</name>
</gene>
<feature type="domain" description="Thioredoxin" evidence="7">
    <location>
        <begin position="40"/>
        <end position="184"/>
    </location>
</feature>
<dbReference type="InParanoid" id="E8N2W5"/>
<dbReference type="RefSeq" id="WP_013561456.1">
    <property type="nucleotide sequence ID" value="NC_014960.1"/>
</dbReference>
<evidence type="ECO:0000256" key="3">
    <source>
        <dbReference type="ARBA" id="ARBA00023110"/>
    </source>
</evidence>
<dbReference type="PANTHER" id="PTHR45625">
    <property type="entry name" value="PEPTIDYL-PROLYL CIS-TRANS ISOMERASE-RELATED"/>
    <property type="match status" value="1"/>
</dbReference>
<evidence type="ECO:0000259" key="7">
    <source>
        <dbReference type="PROSITE" id="PS51352"/>
    </source>
</evidence>
<evidence type="ECO:0000256" key="4">
    <source>
        <dbReference type="ARBA" id="ARBA00023235"/>
    </source>
</evidence>
<keyword evidence="5" id="KW-0732">Signal</keyword>
<keyword evidence="9" id="KW-1185">Reference proteome</keyword>
<dbReference type="InterPro" id="IPR012336">
    <property type="entry name" value="Thioredoxin-like_fold"/>
</dbReference>
<keyword evidence="4 8" id="KW-0413">Isomerase</keyword>
<dbReference type="GO" id="GO:0006457">
    <property type="term" value="P:protein folding"/>
    <property type="evidence" value="ECO:0007669"/>
    <property type="project" value="InterPro"/>
</dbReference>
<dbReference type="EC" id="5.2.1.8" evidence="2"/>